<dbReference type="Proteomes" id="UP001347796">
    <property type="component" value="Unassembled WGS sequence"/>
</dbReference>
<gene>
    <name evidence="14" type="ORF">SNE40_021876</name>
</gene>
<dbReference type="PANTHER" id="PTHR11537">
    <property type="entry name" value="VOLTAGE-GATED POTASSIUM CHANNEL"/>
    <property type="match status" value="1"/>
</dbReference>
<dbReference type="InterPro" id="IPR027359">
    <property type="entry name" value="Volt_channel_dom_sf"/>
</dbReference>
<comment type="caution">
    <text evidence="14">The sequence shown here is derived from an EMBL/GenBank/DDBJ whole genome shotgun (WGS) entry which is preliminary data.</text>
</comment>
<evidence type="ECO:0000256" key="2">
    <source>
        <dbReference type="ARBA" id="ARBA00022448"/>
    </source>
</evidence>
<dbReference type="Pfam" id="PF02214">
    <property type="entry name" value="BTB_2"/>
    <property type="match status" value="1"/>
</dbReference>
<dbReference type="InterPro" id="IPR003974">
    <property type="entry name" value="K_chnl_volt-dep_Kv3"/>
</dbReference>
<keyword evidence="15" id="KW-1185">Reference proteome</keyword>
<feature type="transmembrane region" description="Helical" evidence="12">
    <location>
        <begin position="346"/>
        <end position="367"/>
    </location>
</feature>
<dbReference type="GO" id="GO:0008076">
    <property type="term" value="C:voltage-gated potassium channel complex"/>
    <property type="evidence" value="ECO:0007669"/>
    <property type="project" value="InterPro"/>
</dbReference>
<feature type="transmembrane region" description="Helical" evidence="12">
    <location>
        <begin position="194"/>
        <end position="212"/>
    </location>
</feature>
<feature type="transmembrane region" description="Helical" evidence="12">
    <location>
        <begin position="401"/>
        <end position="425"/>
    </location>
</feature>
<evidence type="ECO:0000256" key="5">
    <source>
        <dbReference type="ARBA" id="ARBA00022826"/>
    </source>
</evidence>
<sequence length="473" mass="54790">MPFFNSESVKDSSGILQALLPGANIQKNNQRVLVTAGTTDEVLVFNVGGTCFETYSSTLRRLPHTRLSDEQFLKRHYRKKQADYFFDHDPDVFKVVLQYLRTGELHLPSSLCGASIKAELEFWGVEECTIEDCCWLNYNSWAQTLQSLKKLEHDRQISMGTHLYNSENTRKWYRFQNQAWEFLNNPQWSFSSKIYGVVSIILVFASIFSFVSQTHEYFQVSSEHNESLSAENASSYSYLPLSNSSIHPALFIIDAVCFAFFLLEILARFIVCPNKLRFLKTPMNIIDFLALVPDVVSYSCHLAAPELVTFVSLMRIIRVLRSFRLMRHFPGLWTLGYTLKASINELLLMLLFLIIGMLVFSSLIYYAEDRENFPSIPRAFWWALITMTTVGYGDMYPVSNLGYLIGSMTAVSGLLLIGFIVPVLVNNFILYYNHTQCALEREKRRGQRLHQQKRRQKLERMNYFKTENLNEEH</sequence>
<keyword evidence="11" id="KW-0407">Ion channel</keyword>
<evidence type="ECO:0000256" key="6">
    <source>
        <dbReference type="ARBA" id="ARBA00022882"/>
    </source>
</evidence>
<dbReference type="Gene3D" id="1.20.120.350">
    <property type="entry name" value="Voltage-gated potassium channels. Chain C"/>
    <property type="match status" value="1"/>
</dbReference>
<evidence type="ECO:0000256" key="8">
    <source>
        <dbReference type="ARBA" id="ARBA00022989"/>
    </source>
</evidence>
<dbReference type="GO" id="GO:0005249">
    <property type="term" value="F:voltage-gated potassium channel activity"/>
    <property type="evidence" value="ECO:0007669"/>
    <property type="project" value="InterPro"/>
</dbReference>
<keyword evidence="10 12" id="KW-0472">Membrane</keyword>
<dbReference type="SMART" id="SM00225">
    <property type="entry name" value="BTB"/>
    <property type="match status" value="1"/>
</dbReference>
<dbReference type="PANTHER" id="PTHR11537:SF254">
    <property type="entry name" value="POTASSIUM VOLTAGE-GATED CHANNEL PROTEIN SHAB"/>
    <property type="match status" value="1"/>
</dbReference>
<dbReference type="PRINTS" id="PR00169">
    <property type="entry name" value="KCHANNEL"/>
</dbReference>
<dbReference type="Gene3D" id="1.10.287.70">
    <property type="match status" value="1"/>
</dbReference>
<evidence type="ECO:0000313" key="14">
    <source>
        <dbReference type="EMBL" id="KAK6167958.1"/>
    </source>
</evidence>
<dbReference type="Pfam" id="PF00520">
    <property type="entry name" value="Ion_trans"/>
    <property type="match status" value="1"/>
</dbReference>
<dbReference type="InterPro" id="IPR011333">
    <property type="entry name" value="SKP1/BTB/POZ_sf"/>
</dbReference>
<evidence type="ECO:0000256" key="12">
    <source>
        <dbReference type="SAM" id="Phobius"/>
    </source>
</evidence>
<reference evidence="14 15" key="1">
    <citation type="submission" date="2024-01" db="EMBL/GenBank/DDBJ databases">
        <title>The genome of the rayed Mediterranean limpet Patella caerulea (Linnaeus, 1758).</title>
        <authorList>
            <person name="Anh-Thu Weber A."/>
            <person name="Halstead-Nussloch G."/>
        </authorList>
    </citation>
    <scope>NUCLEOTIDE SEQUENCE [LARGE SCALE GENOMIC DNA]</scope>
    <source>
        <strain evidence="14">AATW-2023a</strain>
        <tissue evidence="14">Whole specimen</tissue>
    </source>
</reference>
<dbReference type="SUPFAM" id="SSF54695">
    <property type="entry name" value="POZ domain"/>
    <property type="match status" value="1"/>
</dbReference>
<evidence type="ECO:0000256" key="7">
    <source>
        <dbReference type="ARBA" id="ARBA00022958"/>
    </source>
</evidence>
<evidence type="ECO:0000256" key="11">
    <source>
        <dbReference type="ARBA" id="ARBA00023303"/>
    </source>
</evidence>
<dbReference type="PRINTS" id="PR01491">
    <property type="entry name" value="KVCHANNEL"/>
</dbReference>
<evidence type="ECO:0000256" key="3">
    <source>
        <dbReference type="ARBA" id="ARBA00022538"/>
    </source>
</evidence>
<evidence type="ECO:0000256" key="1">
    <source>
        <dbReference type="ARBA" id="ARBA00004141"/>
    </source>
</evidence>
<dbReference type="SUPFAM" id="SSF81324">
    <property type="entry name" value="Voltage-gated potassium channels"/>
    <property type="match status" value="1"/>
</dbReference>
<organism evidence="14 15">
    <name type="scientific">Patella caerulea</name>
    <name type="common">Rayed Mediterranean limpet</name>
    <dbReference type="NCBI Taxonomy" id="87958"/>
    <lineage>
        <taxon>Eukaryota</taxon>
        <taxon>Metazoa</taxon>
        <taxon>Spiralia</taxon>
        <taxon>Lophotrochozoa</taxon>
        <taxon>Mollusca</taxon>
        <taxon>Gastropoda</taxon>
        <taxon>Patellogastropoda</taxon>
        <taxon>Patelloidea</taxon>
        <taxon>Patellidae</taxon>
        <taxon>Patella</taxon>
    </lineage>
</organism>
<proteinExistence type="predicted"/>
<keyword evidence="4 12" id="KW-0812">Transmembrane</keyword>
<dbReference type="InterPro" id="IPR003131">
    <property type="entry name" value="T1-type_BTB"/>
</dbReference>
<keyword evidence="5" id="KW-0631">Potassium channel</keyword>
<dbReference type="InterPro" id="IPR003968">
    <property type="entry name" value="K_chnl_volt-dep_Kv"/>
</dbReference>
<dbReference type="InterPro" id="IPR005821">
    <property type="entry name" value="Ion_trans_dom"/>
</dbReference>
<protein>
    <recommendedName>
        <fullName evidence="13">BTB domain-containing protein</fullName>
    </recommendedName>
</protein>
<dbReference type="EMBL" id="JAZGQO010000018">
    <property type="protein sequence ID" value="KAK6167958.1"/>
    <property type="molecule type" value="Genomic_DNA"/>
</dbReference>
<dbReference type="InterPro" id="IPR028325">
    <property type="entry name" value="VG_K_chnl"/>
</dbReference>
<dbReference type="InterPro" id="IPR000210">
    <property type="entry name" value="BTB/POZ_dom"/>
</dbReference>
<keyword evidence="6" id="KW-0851">Voltage-gated channel</keyword>
<dbReference type="GO" id="GO:0051260">
    <property type="term" value="P:protein homooligomerization"/>
    <property type="evidence" value="ECO:0007669"/>
    <property type="project" value="InterPro"/>
</dbReference>
<comment type="subcellular location">
    <subcellularLocation>
        <location evidence="1">Membrane</location>
        <topology evidence="1">Multi-pass membrane protein</topology>
    </subcellularLocation>
</comment>
<evidence type="ECO:0000313" key="15">
    <source>
        <dbReference type="Proteomes" id="UP001347796"/>
    </source>
</evidence>
<keyword evidence="2" id="KW-0813">Transport</keyword>
<feature type="transmembrane region" description="Helical" evidence="12">
    <location>
        <begin position="249"/>
        <end position="271"/>
    </location>
</feature>
<dbReference type="FunFam" id="1.10.287.70:FF:000002">
    <property type="entry name" value="Potassium voltage-gated channel subfamily a member"/>
    <property type="match status" value="1"/>
</dbReference>
<dbReference type="PRINTS" id="PR01498">
    <property type="entry name" value="SHAWCHANNEL"/>
</dbReference>
<name>A0AAN8J0R9_PATCE</name>
<keyword evidence="3" id="KW-0633">Potassium transport</keyword>
<accession>A0AAN8J0R9</accession>
<evidence type="ECO:0000259" key="13">
    <source>
        <dbReference type="SMART" id="SM00225"/>
    </source>
</evidence>
<evidence type="ECO:0000256" key="9">
    <source>
        <dbReference type="ARBA" id="ARBA00023065"/>
    </source>
</evidence>
<keyword evidence="8 12" id="KW-1133">Transmembrane helix</keyword>
<evidence type="ECO:0000256" key="4">
    <source>
        <dbReference type="ARBA" id="ARBA00022692"/>
    </source>
</evidence>
<keyword evidence="7" id="KW-0630">Potassium</keyword>
<dbReference type="GO" id="GO:0001508">
    <property type="term" value="P:action potential"/>
    <property type="evidence" value="ECO:0007669"/>
    <property type="project" value="TreeGrafter"/>
</dbReference>
<dbReference type="Gene3D" id="3.30.710.10">
    <property type="entry name" value="Potassium Channel Kv1.1, Chain A"/>
    <property type="match status" value="1"/>
</dbReference>
<feature type="domain" description="BTB" evidence="13">
    <location>
        <begin position="41"/>
        <end position="140"/>
    </location>
</feature>
<dbReference type="AlphaFoldDB" id="A0AAN8J0R9"/>
<evidence type="ECO:0000256" key="10">
    <source>
        <dbReference type="ARBA" id="ARBA00023136"/>
    </source>
</evidence>
<keyword evidence="9" id="KW-0406">Ion transport</keyword>